<gene>
    <name evidence="2" type="ORF">EDC52_101501</name>
</gene>
<dbReference type="Proteomes" id="UP000295719">
    <property type="component" value="Unassembled WGS sequence"/>
</dbReference>
<feature type="transmembrane region" description="Helical" evidence="1">
    <location>
        <begin position="21"/>
        <end position="38"/>
    </location>
</feature>
<dbReference type="EMBL" id="SMCR01000001">
    <property type="protein sequence ID" value="TCW00154.1"/>
    <property type="molecule type" value="Genomic_DNA"/>
</dbReference>
<comment type="caution">
    <text evidence="2">The sequence shown here is derived from an EMBL/GenBank/DDBJ whole genome shotgun (WGS) entry which is preliminary data.</text>
</comment>
<feature type="transmembrane region" description="Helical" evidence="1">
    <location>
        <begin position="50"/>
        <end position="70"/>
    </location>
</feature>
<keyword evidence="1" id="KW-0472">Membrane</keyword>
<evidence type="ECO:0000313" key="3">
    <source>
        <dbReference type="Proteomes" id="UP000295719"/>
    </source>
</evidence>
<keyword evidence="1" id="KW-0812">Transmembrane</keyword>
<evidence type="ECO:0000313" key="2">
    <source>
        <dbReference type="EMBL" id="TCW00154.1"/>
    </source>
</evidence>
<protein>
    <submittedName>
        <fullName evidence="2">Uncharacterized protein</fullName>
    </submittedName>
</protein>
<evidence type="ECO:0000256" key="1">
    <source>
        <dbReference type="SAM" id="Phobius"/>
    </source>
</evidence>
<organism evidence="2 3">
    <name type="scientific">Biostraticola tofi</name>
    <dbReference type="NCBI Taxonomy" id="466109"/>
    <lineage>
        <taxon>Bacteria</taxon>
        <taxon>Pseudomonadati</taxon>
        <taxon>Pseudomonadota</taxon>
        <taxon>Gammaproteobacteria</taxon>
        <taxon>Enterobacterales</taxon>
        <taxon>Bruguierivoracaceae</taxon>
        <taxon>Biostraticola</taxon>
    </lineage>
</organism>
<dbReference type="AlphaFoldDB" id="A0A4R3Z2Z2"/>
<proteinExistence type="predicted"/>
<dbReference type="OrthoDB" id="8964452at2"/>
<name>A0A4R3Z2Z2_9GAMM</name>
<sequence length="399" mass="44218">MPVHFSSLPEPLAEPARPLKSRWLGLSAVLLLVLFGLGRWFPLRQAVGEAWFLLLTVVFPLLIGLVFYGIRLWIYENRREYVLQWNETRQDTEAKLIAQGQRTLGVLSLSYHTAVANNKLADALLQGAVGLQPVYFPTDERVAHFSQLAPPPVKQTQEEYVSRLSLHLQQVLSALDHEYLIQPCALRVRHDQTLSDDALLERLCAWLAEQQLPFGEVSLDNQADGLLWLDDWLDNDAANPLVLSIEIQLNQLPVADIAESVSAVLLAKSSWCRRHAVTPLALVHRPVALSSVAAQVDELLVCSAATGPEPLFLWQTRCEQPPYVEAISALDARGFDVAARQHRLDSSLGLLANGTGNLTLACAVEHLRSSSLAQLILLTDLSLQGCLVRAIPELPQDKQ</sequence>
<accession>A0A4R3Z2Z2</accession>
<keyword evidence="1" id="KW-1133">Transmembrane helix</keyword>
<keyword evidence="3" id="KW-1185">Reference proteome</keyword>
<dbReference type="RefSeq" id="WP_131863682.1">
    <property type="nucleotide sequence ID" value="NZ_SMCR01000001.1"/>
</dbReference>
<reference evidence="2 3" key="1">
    <citation type="submission" date="2019-03" db="EMBL/GenBank/DDBJ databases">
        <title>Genomic Encyclopedia of Type Strains, Phase IV (KMG-IV): sequencing the most valuable type-strain genomes for metagenomic binning, comparative biology and taxonomic classification.</title>
        <authorList>
            <person name="Goeker M."/>
        </authorList>
    </citation>
    <scope>NUCLEOTIDE SEQUENCE [LARGE SCALE GENOMIC DNA]</scope>
    <source>
        <strain evidence="2 3">DSM 19580</strain>
    </source>
</reference>